<dbReference type="SUPFAM" id="SSF51306">
    <property type="entry name" value="LexA/Signal peptidase"/>
    <property type="match status" value="1"/>
</dbReference>
<dbReference type="EMBL" id="VNFF01000034">
    <property type="protein sequence ID" value="TVU79865.1"/>
    <property type="molecule type" value="Genomic_DNA"/>
</dbReference>
<name>A0ABY3F8Q0_9GAMM</name>
<dbReference type="CDD" id="cd06529">
    <property type="entry name" value="S24_LexA-like"/>
    <property type="match status" value="1"/>
</dbReference>
<reference evidence="2 3" key="1">
    <citation type="submission" date="2019-07" db="EMBL/GenBank/DDBJ databases">
        <title>Diversity of Bacteria from Kongsfjorden, Arctic.</title>
        <authorList>
            <person name="Yu Y."/>
        </authorList>
    </citation>
    <scope>NUCLEOTIDE SEQUENCE [LARGE SCALE GENOMIC DNA]</scope>
    <source>
        <strain evidence="2 3">SM1927</strain>
    </source>
</reference>
<accession>A0ABY3F8Q0</accession>
<dbReference type="Gene3D" id="2.10.109.10">
    <property type="entry name" value="Umud Fragment, subunit A"/>
    <property type="match status" value="1"/>
</dbReference>
<sequence>MALIISNFNKLNDYTNLPNGVSGLIEKNKDATFYGIASGRSMEGVGIFDGDLLLIDRSAKVRQGDVIVVVYNGQFVCKIADLKNNQLVSASDDYPPVKIKETDEYNLEGVVTSSVRMHRGSVKDTI</sequence>
<gene>
    <name evidence="2" type="ORF">FQP85_21985</name>
</gene>
<dbReference type="InterPro" id="IPR039418">
    <property type="entry name" value="LexA-like"/>
</dbReference>
<dbReference type="Pfam" id="PF00717">
    <property type="entry name" value="Peptidase_S24"/>
    <property type="match status" value="1"/>
</dbReference>
<protein>
    <submittedName>
        <fullName evidence="2">S24 family peptidase</fullName>
    </submittedName>
</protein>
<feature type="domain" description="Peptidase S24/S26A/S26B/S26C" evidence="1">
    <location>
        <begin position="10"/>
        <end position="111"/>
    </location>
</feature>
<evidence type="ECO:0000259" key="1">
    <source>
        <dbReference type="Pfam" id="PF00717"/>
    </source>
</evidence>
<organism evidence="2 3">
    <name type="scientific">Pseudoalteromonas neustonica</name>
    <dbReference type="NCBI Taxonomy" id="1840331"/>
    <lineage>
        <taxon>Bacteria</taxon>
        <taxon>Pseudomonadati</taxon>
        <taxon>Pseudomonadota</taxon>
        <taxon>Gammaproteobacteria</taxon>
        <taxon>Alteromonadales</taxon>
        <taxon>Pseudoalteromonadaceae</taxon>
        <taxon>Pseudoalteromonas</taxon>
    </lineage>
</organism>
<comment type="caution">
    <text evidence="2">The sequence shown here is derived from an EMBL/GenBank/DDBJ whole genome shotgun (WGS) entry which is preliminary data.</text>
</comment>
<evidence type="ECO:0000313" key="2">
    <source>
        <dbReference type="EMBL" id="TVU79865.1"/>
    </source>
</evidence>
<dbReference type="RefSeq" id="WP_145242609.1">
    <property type="nucleotide sequence ID" value="NZ_VNFF01000034.1"/>
</dbReference>
<dbReference type="InterPro" id="IPR036286">
    <property type="entry name" value="LexA/Signal_pep-like_sf"/>
</dbReference>
<dbReference type="InterPro" id="IPR015927">
    <property type="entry name" value="Peptidase_S24_S26A/B/C"/>
</dbReference>
<dbReference type="Proteomes" id="UP000317938">
    <property type="component" value="Unassembled WGS sequence"/>
</dbReference>
<proteinExistence type="predicted"/>
<evidence type="ECO:0000313" key="3">
    <source>
        <dbReference type="Proteomes" id="UP000317938"/>
    </source>
</evidence>
<keyword evidence="3" id="KW-1185">Reference proteome</keyword>